<dbReference type="HOGENOM" id="CLU_1979895_0_0_10"/>
<reference evidence="1 2" key="1">
    <citation type="journal article" date="2009" name="J. Bacteriol.">
        <title>Complete genome sequence of Robiginitalea biformata HTCC2501.</title>
        <authorList>
            <person name="Oh H.M."/>
            <person name="Giovannoni S.J."/>
            <person name="Lee K."/>
            <person name="Ferriera S."/>
            <person name="Johnson J."/>
            <person name="Cho J.C."/>
        </authorList>
    </citation>
    <scope>NUCLEOTIDE SEQUENCE [LARGE SCALE GENOMIC DNA]</scope>
    <source>
        <strain evidence="2">ATCC BAA-864 / HTCC2501 / KCTC 12146</strain>
    </source>
</reference>
<accession>A4CHR8</accession>
<dbReference type="Proteomes" id="UP000009049">
    <property type="component" value="Chromosome"/>
</dbReference>
<organism evidence="1 2">
    <name type="scientific">Robiginitalea biformata (strain ATCC BAA-864 / DSM 15991 / KCTC 12146 / HTCC2501)</name>
    <dbReference type="NCBI Taxonomy" id="313596"/>
    <lineage>
        <taxon>Bacteria</taxon>
        <taxon>Pseudomonadati</taxon>
        <taxon>Bacteroidota</taxon>
        <taxon>Flavobacteriia</taxon>
        <taxon>Flavobacteriales</taxon>
        <taxon>Flavobacteriaceae</taxon>
        <taxon>Robiginitalea</taxon>
    </lineage>
</organism>
<keyword evidence="2" id="KW-1185">Reference proteome</keyword>
<dbReference type="AlphaFoldDB" id="A4CHR8"/>
<dbReference type="KEGG" id="rbi:RB2501_06240"/>
<protein>
    <submittedName>
        <fullName evidence="1">Uncharacterized protein</fullName>
    </submittedName>
</protein>
<sequence>MISIVTSKRLKVRFATLIMPLDCVLRNEDAFSRFNEVQQLWGVHNKQLFLQHEMSWPPPGLLNQIEQLLCPLGLEELRDYVLVQDVPWNYINSGQKLPGTENCAWLEYEINQQGTFVWMDSADKAD</sequence>
<proteinExistence type="predicted"/>
<dbReference type="OrthoDB" id="1451104at2"/>
<dbReference type="RefSeq" id="WP_015753233.1">
    <property type="nucleotide sequence ID" value="NC_013222.1"/>
</dbReference>
<dbReference type="STRING" id="313596.RB2501_06240"/>
<name>A4CHR8_ROBBH</name>
<evidence type="ECO:0000313" key="2">
    <source>
        <dbReference type="Proteomes" id="UP000009049"/>
    </source>
</evidence>
<gene>
    <name evidence="1" type="ordered locus">RB2501_06240</name>
</gene>
<evidence type="ECO:0000313" key="1">
    <source>
        <dbReference type="EMBL" id="EAR16476.1"/>
    </source>
</evidence>
<dbReference type="EMBL" id="CP001712">
    <property type="protein sequence ID" value="EAR16476.1"/>
    <property type="molecule type" value="Genomic_DNA"/>
</dbReference>